<gene>
    <name evidence="3" type="ORF">D9619_012898</name>
</gene>
<organism evidence="3 4">
    <name type="scientific">Psilocybe cf. subviscida</name>
    <dbReference type="NCBI Taxonomy" id="2480587"/>
    <lineage>
        <taxon>Eukaryota</taxon>
        <taxon>Fungi</taxon>
        <taxon>Dikarya</taxon>
        <taxon>Basidiomycota</taxon>
        <taxon>Agaricomycotina</taxon>
        <taxon>Agaricomycetes</taxon>
        <taxon>Agaricomycetidae</taxon>
        <taxon>Agaricales</taxon>
        <taxon>Agaricineae</taxon>
        <taxon>Strophariaceae</taxon>
        <taxon>Psilocybe</taxon>
    </lineage>
</organism>
<dbReference type="InterPro" id="IPR056884">
    <property type="entry name" value="NPHP3-like_N"/>
</dbReference>
<dbReference type="EMBL" id="JAACJJ010000017">
    <property type="protein sequence ID" value="KAF5323768.1"/>
    <property type="molecule type" value="Genomic_DNA"/>
</dbReference>
<protein>
    <recommendedName>
        <fullName evidence="2">NACHT domain-containing protein</fullName>
    </recommendedName>
</protein>
<dbReference type="InterPro" id="IPR007111">
    <property type="entry name" value="NACHT_NTPase"/>
</dbReference>
<name>A0A8H5BJR7_9AGAR</name>
<evidence type="ECO:0000313" key="4">
    <source>
        <dbReference type="Proteomes" id="UP000567179"/>
    </source>
</evidence>
<reference evidence="3 4" key="1">
    <citation type="journal article" date="2020" name="ISME J.">
        <title>Uncovering the hidden diversity of litter-decomposition mechanisms in mushroom-forming fungi.</title>
        <authorList>
            <person name="Floudas D."/>
            <person name="Bentzer J."/>
            <person name="Ahren D."/>
            <person name="Johansson T."/>
            <person name="Persson P."/>
            <person name="Tunlid A."/>
        </authorList>
    </citation>
    <scope>NUCLEOTIDE SEQUENCE [LARGE SCALE GENOMIC DNA]</scope>
    <source>
        <strain evidence="3 4">CBS 101986</strain>
    </source>
</reference>
<accession>A0A8H5BJR7</accession>
<dbReference type="OrthoDB" id="3210254at2759"/>
<dbReference type="InterPro" id="IPR027417">
    <property type="entry name" value="P-loop_NTPase"/>
</dbReference>
<proteinExistence type="predicted"/>
<dbReference type="CDD" id="cd21037">
    <property type="entry name" value="MLKL_NTD"/>
    <property type="match status" value="1"/>
</dbReference>
<dbReference type="Proteomes" id="UP000567179">
    <property type="component" value="Unassembled WGS sequence"/>
</dbReference>
<dbReference type="PANTHER" id="PTHR10039">
    <property type="entry name" value="AMELOGENIN"/>
    <property type="match status" value="1"/>
</dbReference>
<evidence type="ECO:0000313" key="3">
    <source>
        <dbReference type="EMBL" id="KAF5323768.1"/>
    </source>
</evidence>
<evidence type="ECO:0000256" key="1">
    <source>
        <dbReference type="ARBA" id="ARBA00022737"/>
    </source>
</evidence>
<dbReference type="PANTHER" id="PTHR10039:SF14">
    <property type="entry name" value="NACHT DOMAIN-CONTAINING PROTEIN"/>
    <property type="match status" value="1"/>
</dbReference>
<dbReference type="InterPro" id="IPR059179">
    <property type="entry name" value="MLKL-like_MCAfunc"/>
</dbReference>
<sequence length="712" mass="79956">MRHRSTAFDFLMGCALPHNPLHDLTTSSGLLNQYPLVREMGNFRSRVSCADLKSALIGALKAAEVGVDGLPIPGVKGCISGVLKVIEQEELREANMATFRSLVDKITQFQKVTVERLSKERNIPEDLKNAVQVLADRSLSKLQNIPVQYEERIGKRSTVRRLKSFISARAHAEALNGLGEDLKDAIQEFQTTSLVNIQFMEQKREDDRLIDKLPVERKAYYNAHRERPIEVCEPETRVSLLEEVAEWAEGTGSNHPRILWLSGRAGVGKSTVAKTLATQFDAKKKLGGSFMFSKPNGVTDGGIVFTTLAHQLAYHLPEFRDHLVAVLRANENAIGAEISQQSEDLLAVPLSKLQCPPITVILLDALDECTSETLTPVLTPIVENITRFPFLRVVITSRPENPIREVLHRCTEQVRKVDISDIPTSQDIATYLERRLSKVYHHLTGDATQNHTWPAKNDLTTLVNMANNLFIFAATAVRFIGDEWAAEPQHRLEIILRGQSADGHDYPLSGLDTMYQDILQHALPKGAVNVHARFQAVVGTIIFSSIPFSVSSLVEFLAPRYTASDIRHSLKFLQSVLIVPGDDEKEGLQVYHKSFADFTTDPKRCTLMEAYLPPSTHHPRLCLRHFDMAESMFGTLSLDGESGGHHKVTGIHIQYATSASLENWLYHLHAIKHQAMQAEKIEEIKLLVPHRIEAFLESIRRYQKIDVNHRSW</sequence>
<keyword evidence="4" id="KW-1185">Reference proteome</keyword>
<dbReference type="Gene3D" id="3.40.50.300">
    <property type="entry name" value="P-loop containing nucleotide triphosphate hydrolases"/>
    <property type="match status" value="1"/>
</dbReference>
<dbReference type="SUPFAM" id="SSF52540">
    <property type="entry name" value="P-loop containing nucleoside triphosphate hydrolases"/>
    <property type="match status" value="1"/>
</dbReference>
<evidence type="ECO:0000259" key="2">
    <source>
        <dbReference type="PROSITE" id="PS50837"/>
    </source>
</evidence>
<dbReference type="AlphaFoldDB" id="A0A8H5BJR7"/>
<dbReference type="PROSITE" id="PS50837">
    <property type="entry name" value="NACHT"/>
    <property type="match status" value="1"/>
</dbReference>
<dbReference type="Pfam" id="PF24883">
    <property type="entry name" value="NPHP3_N"/>
    <property type="match status" value="1"/>
</dbReference>
<comment type="caution">
    <text evidence="3">The sequence shown here is derived from an EMBL/GenBank/DDBJ whole genome shotgun (WGS) entry which is preliminary data.</text>
</comment>
<feature type="domain" description="NACHT" evidence="2">
    <location>
        <begin position="257"/>
        <end position="399"/>
    </location>
</feature>
<keyword evidence="1" id="KW-0677">Repeat</keyword>